<protein>
    <submittedName>
        <fullName evidence="1">Uncharacterized protein</fullName>
    </submittedName>
</protein>
<dbReference type="SUPFAM" id="SSF81321">
    <property type="entry name" value="Family A G protein-coupled receptor-like"/>
    <property type="match status" value="1"/>
</dbReference>
<dbReference type="Gene3D" id="1.20.1070.10">
    <property type="entry name" value="Rhodopsin 7-helix transmembrane proteins"/>
    <property type="match status" value="1"/>
</dbReference>
<accession>A0A8J1UHH2</accession>
<sequence length="335" mass="39079">MNHSMVNLNISGANGTVIHMGDTVRYYGFIYILGICCICLCYNIHWLYFMYKVKTLHTRDNYFHIHLAVIHMIGTVKAMIMSPFYVQLEQRHLMEKTSITCMSIVLLSTIGAIRLWRLSHPYKQIPLKVVVIMSILPWVCLLFLTTIDGIVTHGFLMVRWPLICCSSVVMGAIYIRMIIVLYKKNTKIDIQPTHVSHGDILPRCDISHIFSVETEINKMQLPFRPLSSNSARKYTVRNRTELTKSKSRIQSDAHRALMREYKAMIKHNFIILWIFFLHVVLFSIKAWQHSRSNVTIDFIYFHVTLLTYNIMPVISFSKSKSLRNECRKLYSCCSN</sequence>
<evidence type="ECO:0000313" key="1">
    <source>
        <dbReference type="EMBL" id="CAH1788421.1"/>
    </source>
</evidence>
<keyword evidence="2" id="KW-1185">Reference proteome</keyword>
<dbReference type="EMBL" id="CAIIXF020000007">
    <property type="protein sequence ID" value="CAH1788421.1"/>
    <property type="molecule type" value="Genomic_DNA"/>
</dbReference>
<dbReference type="AlphaFoldDB" id="A0A8J1UHH2"/>
<gene>
    <name evidence="1" type="ORF">OFUS_LOCUS13957</name>
</gene>
<evidence type="ECO:0000313" key="2">
    <source>
        <dbReference type="Proteomes" id="UP000749559"/>
    </source>
</evidence>
<dbReference type="Proteomes" id="UP000749559">
    <property type="component" value="Unassembled WGS sequence"/>
</dbReference>
<comment type="caution">
    <text evidence="1">The sequence shown here is derived from an EMBL/GenBank/DDBJ whole genome shotgun (WGS) entry which is preliminary data.</text>
</comment>
<organism evidence="1 2">
    <name type="scientific">Owenia fusiformis</name>
    <name type="common">Polychaete worm</name>
    <dbReference type="NCBI Taxonomy" id="6347"/>
    <lineage>
        <taxon>Eukaryota</taxon>
        <taxon>Metazoa</taxon>
        <taxon>Spiralia</taxon>
        <taxon>Lophotrochozoa</taxon>
        <taxon>Annelida</taxon>
        <taxon>Polychaeta</taxon>
        <taxon>Sedentaria</taxon>
        <taxon>Canalipalpata</taxon>
        <taxon>Sabellida</taxon>
        <taxon>Oweniida</taxon>
        <taxon>Oweniidae</taxon>
        <taxon>Owenia</taxon>
    </lineage>
</organism>
<proteinExistence type="predicted"/>
<name>A0A8J1UHH2_OWEFU</name>
<reference evidence="1" key="1">
    <citation type="submission" date="2022-03" db="EMBL/GenBank/DDBJ databases">
        <authorList>
            <person name="Martin C."/>
        </authorList>
    </citation>
    <scope>NUCLEOTIDE SEQUENCE</scope>
</reference>